<name>A0A8S1TU50_PAROT</name>
<dbReference type="EMBL" id="CAJJDP010000031">
    <property type="protein sequence ID" value="CAD8155810.1"/>
    <property type="molecule type" value="Genomic_DNA"/>
</dbReference>
<reference evidence="2" key="1">
    <citation type="submission" date="2021-01" db="EMBL/GenBank/DDBJ databases">
        <authorList>
            <consortium name="Genoscope - CEA"/>
            <person name="William W."/>
        </authorList>
    </citation>
    <scope>NUCLEOTIDE SEQUENCE</scope>
</reference>
<comment type="caution">
    <text evidence="2">The sequence shown here is derived from an EMBL/GenBank/DDBJ whole genome shotgun (WGS) entry which is preliminary data.</text>
</comment>
<keyword evidence="1" id="KW-0732">Signal</keyword>
<evidence type="ECO:0000256" key="1">
    <source>
        <dbReference type="SAM" id="SignalP"/>
    </source>
</evidence>
<gene>
    <name evidence="2" type="ORF">POCTA_138.1.T0310132</name>
</gene>
<organism evidence="2 3">
    <name type="scientific">Paramecium octaurelia</name>
    <dbReference type="NCBI Taxonomy" id="43137"/>
    <lineage>
        <taxon>Eukaryota</taxon>
        <taxon>Sar</taxon>
        <taxon>Alveolata</taxon>
        <taxon>Ciliophora</taxon>
        <taxon>Intramacronucleata</taxon>
        <taxon>Oligohymenophorea</taxon>
        <taxon>Peniculida</taxon>
        <taxon>Parameciidae</taxon>
        <taxon>Paramecium</taxon>
    </lineage>
</organism>
<keyword evidence="3" id="KW-1185">Reference proteome</keyword>
<evidence type="ECO:0000313" key="2">
    <source>
        <dbReference type="EMBL" id="CAD8155810.1"/>
    </source>
</evidence>
<protein>
    <recommendedName>
        <fullName evidence="4">Transmembrane protein</fullName>
    </recommendedName>
</protein>
<accession>A0A8S1TU50</accession>
<sequence>MSKIIILSLMTACSIAYSLNYYRACQKAVCAVPYQTCQNNLACQQTFKTCEEFEVYYLNPHYKIQQDHFFKQQLSYINNSLLKVLECESREDNCFEGCIFSSNSLLVQQLARCSLNNKCTNSFQSHKDITCPNSCQEPAKLGNEACSTPKTYATTECVSDFLIQIGRDECAGEDCVCKTLPALDIYIVGCYC</sequence>
<evidence type="ECO:0000313" key="3">
    <source>
        <dbReference type="Proteomes" id="UP000683925"/>
    </source>
</evidence>
<proteinExistence type="predicted"/>
<evidence type="ECO:0008006" key="4">
    <source>
        <dbReference type="Google" id="ProtNLM"/>
    </source>
</evidence>
<dbReference type="OMA" id="GRDECAG"/>
<feature type="chain" id="PRO_5035940291" description="Transmembrane protein" evidence="1">
    <location>
        <begin position="17"/>
        <end position="192"/>
    </location>
</feature>
<feature type="signal peptide" evidence="1">
    <location>
        <begin position="1"/>
        <end position="16"/>
    </location>
</feature>
<dbReference type="AlphaFoldDB" id="A0A8S1TU50"/>
<dbReference type="Proteomes" id="UP000683925">
    <property type="component" value="Unassembled WGS sequence"/>
</dbReference>
<dbReference type="OrthoDB" id="10304156at2759"/>